<protein>
    <submittedName>
        <fullName evidence="1">Uncharacterized protein</fullName>
    </submittedName>
</protein>
<gene>
    <name evidence="1" type="ORF">MtrunA17_Chr3g0085911</name>
</gene>
<name>A0A396IJY6_MEDTR</name>
<dbReference type="AlphaFoldDB" id="A0A396IJY6"/>
<organism evidence="1">
    <name type="scientific">Medicago truncatula</name>
    <name type="common">Barrel medic</name>
    <name type="synonym">Medicago tribuloides</name>
    <dbReference type="NCBI Taxonomy" id="3880"/>
    <lineage>
        <taxon>Eukaryota</taxon>
        <taxon>Viridiplantae</taxon>
        <taxon>Streptophyta</taxon>
        <taxon>Embryophyta</taxon>
        <taxon>Tracheophyta</taxon>
        <taxon>Spermatophyta</taxon>
        <taxon>Magnoliopsida</taxon>
        <taxon>eudicotyledons</taxon>
        <taxon>Gunneridae</taxon>
        <taxon>Pentapetalae</taxon>
        <taxon>rosids</taxon>
        <taxon>fabids</taxon>
        <taxon>Fabales</taxon>
        <taxon>Fabaceae</taxon>
        <taxon>Papilionoideae</taxon>
        <taxon>50 kb inversion clade</taxon>
        <taxon>NPAAA clade</taxon>
        <taxon>Hologalegina</taxon>
        <taxon>IRL clade</taxon>
        <taxon>Trifolieae</taxon>
        <taxon>Medicago</taxon>
    </lineage>
</organism>
<dbReference type="Proteomes" id="UP000265566">
    <property type="component" value="Chromosome 3"/>
</dbReference>
<evidence type="ECO:0000313" key="1">
    <source>
        <dbReference type="EMBL" id="RHN65986.1"/>
    </source>
</evidence>
<dbReference type="Gramene" id="rna13896">
    <property type="protein sequence ID" value="RHN65986.1"/>
    <property type="gene ID" value="gene13896"/>
</dbReference>
<accession>A0A396IJY6</accession>
<sequence length="53" mass="5828">MEGVAGGDCSEHGGDWRVSELRYVTSVVAGEKKKHAFQFFTKRSFNTFGSIAT</sequence>
<reference evidence="1" key="1">
    <citation type="journal article" date="2018" name="Nat. Plants">
        <title>Whole-genome landscape of Medicago truncatula symbiotic genes.</title>
        <authorList>
            <person name="Pecrix Y."/>
            <person name="Gamas P."/>
            <person name="Carrere S."/>
        </authorList>
    </citation>
    <scope>NUCLEOTIDE SEQUENCE</scope>
    <source>
        <tissue evidence="1">Leaves</tissue>
    </source>
</reference>
<dbReference type="EMBL" id="PSQE01000003">
    <property type="protein sequence ID" value="RHN65986.1"/>
    <property type="molecule type" value="Genomic_DNA"/>
</dbReference>
<comment type="caution">
    <text evidence="1">The sequence shown here is derived from an EMBL/GenBank/DDBJ whole genome shotgun (WGS) entry which is preliminary data.</text>
</comment>
<proteinExistence type="predicted"/>